<dbReference type="Proteomes" id="UP001208567">
    <property type="component" value="Unassembled WGS sequence"/>
</dbReference>
<proteinExistence type="predicted"/>
<evidence type="ECO:0000313" key="1">
    <source>
        <dbReference type="EMBL" id="GLC29967.1"/>
    </source>
</evidence>
<name>A0ABQ5N418_9CLOT</name>
<evidence type="ECO:0000313" key="2">
    <source>
        <dbReference type="Proteomes" id="UP001208567"/>
    </source>
</evidence>
<accession>A0ABQ5N418</accession>
<dbReference type="EMBL" id="BRXR01000001">
    <property type="protein sequence ID" value="GLC29967.1"/>
    <property type="molecule type" value="Genomic_DNA"/>
</dbReference>
<comment type="caution">
    <text evidence="1">The sequence shown here is derived from an EMBL/GenBank/DDBJ whole genome shotgun (WGS) entry which is preliminary data.</text>
</comment>
<organism evidence="1 2">
    <name type="scientific">Clostridium omnivorum</name>
    <dbReference type="NCBI Taxonomy" id="1604902"/>
    <lineage>
        <taxon>Bacteria</taxon>
        <taxon>Bacillati</taxon>
        <taxon>Bacillota</taxon>
        <taxon>Clostridia</taxon>
        <taxon>Eubacteriales</taxon>
        <taxon>Clostridiaceae</taxon>
        <taxon>Clostridium</taxon>
    </lineage>
</organism>
<sequence length="41" mass="4413">MLNRNLSMINLAASFNFTSANGISMPKNIFDSPASKSVLLP</sequence>
<gene>
    <name evidence="1" type="ORF">bsdE14_13770</name>
</gene>
<protein>
    <submittedName>
        <fullName evidence="1">Uncharacterized protein</fullName>
    </submittedName>
</protein>
<reference evidence="1 2" key="1">
    <citation type="journal article" date="2024" name="Int. J. Syst. Evol. Microbiol.">
        <title>Clostridium omnivorum sp. nov., isolated from anoxic soil under the treatment of reductive soil disinfestation.</title>
        <authorList>
            <person name="Ueki A."/>
            <person name="Tonouchi A."/>
            <person name="Kaku N."/>
            <person name="Honma S."/>
            <person name="Ueki K."/>
        </authorList>
    </citation>
    <scope>NUCLEOTIDE SEQUENCE [LARGE SCALE GENOMIC DNA]</scope>
    <source>
        <strain evidence="1 2">E14</strain>
    </source>
</reference>
<keyword evidence="2" id="KW-1185">Reference proteome</keyword>